<evidence type="ECO:0000313" key="3">
    <source>
        <dbReference type="EMBL" id="BAG48085.1"/>
    </source>
</evidence>
<feature type="compositionally biased region" description="Low complexity" evidence="1">
    <location>
        <begin position="257"/>
        <end position="266"/>
    </location>
</feature>
<dbReference type="SMART" id="SM00470">
    <property type="entry name" value="ParB"/>
    <property type="match status" value="1"/>
</dbReference>
<dbReference type="Gene3D" id="3.90.1530.30">
    <property type="match status" value="1"/>
</dbReference>
<dbReference type="EMBL" id="AP009388">
    <property type="protein sequence ID" value="BAG48085.1"/>
    <property type="molecule type" value="Genomic_DNA"/>
</dbReference>
<evidence type="ECO:0000256" key="1">
    <source>
        <dbReference type="SAM" id="MobiDB-lite"/>
    </source>
</evidence>
<dbReference type="Gene3D" id="1.10.10.2830">
    <property type="match status" value="1"/>
</dbReference>
<dbReference type="GO" id="GO:0007059">
    <property type="term" value="P:chromosome segregation"/>
    <property type="evidence" value="ECO:0007669"/>
    <property type="project" value="TreeGrafter"/>
</dbReference>
<dbReference type="PANTHER" id="PTHR33375">
    <property type="entry name" value="CHROMOSOME-PARTITIONING PROTEIN PARB-RELATED"/>
    <property type="match status" value="1"/>
</dbReference>
<feature type="domain" description="ParB-like N-terminal" evidence="2">
    <location>
        <begin position="37"/>
        <end position="128"/>
    </location>
</feature>
<dbReference type="KEGG" id="bmu:Bmul_6266"/>
<keyword evidence="4" id="KW-1185">Reference proteome</keyword>
<protein>
    <submittedName>
        <fullName evidence="3">Plasmid segregation protein</fullName>
    </submittedName>
</protein>
<dbReference type="SUPFAM" id="SSF109709">
    <property type="entry name" value="KorB DNA-binding domain-like"/>
    <property type="match status" value="1"/>
</dbReference>
<dbReference type="InterPro" id="IPR003115">
    <property type="entry name" value="ParB_N"/>
</dbReference>
<keyword evidence="3" id="KW-0614">Plasmid</keyword>
<feature type="compositionally biased region" description="Polar residues" evidence="1">
    <location>
        <begin position="268"/>
        <end position="280"/>
    </location>
</feature>
<organism evidence="3 4">
    <name type="scientific">Burkholderia multivorans (strain ATCC 17616 / 249)</name>
    <dbReference type="NCBI Taxonomy" id="395019"/>
    <lineage>
        <taxon>Bacteria</taxon>
        <taxon>Pseudomonadati</taxon>
        <taxon>Pseudomonadota</taxon>
        <taxon>Betaproteobacteria</taxon>
        <taxon>Burkholderiales</taxon>
        <taxon>Burkholderiaceae</taxon>
        <taxon>Burkholderia</taxon>
        <taxon>Burkholderia cepacia complex</taxon>
    </lineage>
</organism>
<name>A0A0H3KRW0_BURM1</name>
<evidence type="ECO:0000313" key="4">
    <source>
        <dbReference type="Proteomes" id="UP000008815"/>
    </source>
</evidence>
<feature type="region of interest" description="Disordered" evidence="1">
    <location>
        <begin position="257"/>
        <end position="295"/>
    </location>
</feature>
<dbReference type="Proteomes" id="UP000008815">
    <property type="component" value="Plasmid pTGL1"/>
</dbReference>
<dbReference type="SUPFAM" id="SSF110849">
    <property type="entry name" value="ParB/Sulfiredoxin"/>
    <property type="match status" value="1"/>
</dbReference>
<sequence length="452" mass="48916">MQQATSGKFASISALTRAASAASRVAEIEQATGAVTRFIAVNKVRIKPQVRDDFADVQAFAERLRAIGHVHTPILVRAISDSDEYELIAGERRIRGSLLNDWPEIQAKIFPAGTSDLAIRMYQVSENIDRKQLSVRETAIGLATDVELYGREQAASIWAAPSGKERSASWVSKHLRFLRYGPTTRALFDEDMFDDVEAANKMADIEACSAATAHEIATDMRAGKKFGRLTLDARLNLLKQVAAPSVKDAVGEAAAMARSSAPAEAPGSTASQSIDDGQQPSPGPVFEGQAAHGAEHDADVPNMADARLAPSPAASPEGLRQVPKAKRLHAAAADPSETSVWRVEEIYEIGTGSVERVRRLHADLSAAGVRAEDIEWRLWVCFVDLAASALAGMPTETAGKIINRFNDEINSSGPLELLNRLHPCRRPGVLPDDFGYDTDREIHPLAPNDWSL</sequence>
<dbReference type="eggNOG" id="COG1475">
    <property type="taxonomic scope" value="Bacteria"/>
</dbReference>
<dbReference type="InterPro" id="IPR036086">
    <property type="entry name" value="ParB/Sulfiredoxin_sf"/>
</dbReference>
<dbReference type="InterPro" id="IPR050336">
    <property type="entry name" value="Chromosome_partition/occlusion"/>
</dbReference>
<proteinExistence type="predicted"/>
<dbReference type="HOGENOM" id="CLU_605040_0_0_4"/>
<accession>A0A0H3KRW0</accession>
<evidence type="ECO:0000259" key="2">
    <source>
        <dbReference type="SMART" id="SM00470"/>
    </source>
</evidence>
<dbReference type="KEGG" id="bmj:BMULJ_06298"/>
<dbReference type="PANTHER" id="PTHR33375:SF1">
    <property type="entry name" value="CHROMOSOME-PARTITIONING PROTEIN PARB-RELATED"/>
    <property type="match status" value="1"/>
</dbReference>
<gene>
    <name evidence="3" type="ordered locus">BMULJ_06298</name>
</gene>
<reference evidence="3 4" key="1">
    <citation type="submission" date="2007-04" db="EMBL/GenBank/DDBJ databases">
        <title>Complete genome sequence of Burkholderia multivorans ATCC 17616.</title>
        <authorList>
            <person name="Ohtsubo Y."/>
            <person name="Yamashita A."/>
            <person name="Kurokawa K."/>
            <person name="Takami H."/>
            <person name="Yuhara S."/>
            <person name="Nishiyama E."/>
            <person name="Endo R."/>
            <person name="Miyazaki R."/>
            <person name="Ono A."/>
            <person name="Yano K."/>
            <person name="Ito M."/>
            <person name="Sota M."/>
            <person name="Yuji N."/>
            <person name="Hattori M."/>
            <person name="Tsuda M."/>
        </authorList>
    </citation>
    <scope>NUCLEOTIDE SEQUENCE [LARGE SCALE GENOMIC DNA]</scope>
    <source>
        <strain evidence="4">ATCC 17616 / 249</strain>
        <plasmid evidence="4">Plasmid pTGL1</plasmid>
    </source>
</reference>
<dbReference type="Pfam" id="PF02195">
    <property type="entry name" value="ParB_N"/>
    <property type="match status" value="1"/>
</dbReference>
<dbReference type="RefSeq" id="WP_012211064.1">
    <property type="nucleotide sequence ID" value="NC_010070.1"/>
</dbReference>
<dbReference type="AlphaFoldDB" id="A0A0H3KRW0"/>
<geneLocation type="plasmid" evidence="3 4">
    <name>pTGL1</name>
</geneLocation>
<dbReference type="GO" id="GO:0005694">
    <property type="term" value="C:chromosome"/>
    <property type="evidence" value="ECO:0007669"/>
    <property type="project" value="TreeGrafter"/>
</dbReference>